<evidence type="ECO:0000259" key="3">
    <source>
        <dbReference type="PROSITE" id="PS50930"/>
    </source>
</evidence>
<dbReference type="AlphaFoldDB" id="A0A4U1FZD1"/>
<dbReference type="Proteomes" id="UP000309594">
    <property type="component" value="Unassembled WGS sequence"/>
</dbReference>
<dbReference type="PANTHER" id="PTHR37299:SF1">
    <property type="entry name" value="STAGE 0 SPORULATION PROTEIN A HOMOLOG"/>
    <property type="match status" value="1"/>
</dbReference>
<dbReference type="Gene3D" id="3.40.50.2300">
    <property type="match status" value="1"/>
</dbReference>
<evidence type="ECO:0000259" key="2">
    <source>
        <dbReference type="PROSITE" id="PS50110"/>
    </source>
</evidence>
<evidence type="ECO:0000313" key="4">
    <source>
        <dbReference type="EMBL" id="TCC96601.1"/>
    </source>
</evidence>
<dbReference type="SMART" id="SM00448">
    <property type="entry name" value="REC"/>
    <property type="match status" value="1"/>
</dbReference>
<dbReference type="Gene3D" id="2.40.50.1020">
    <property type="entry name" value="LytTr DNA-binding domain"/>
    <property type="match status" value="1"/>
</dbReference>
<feature type="domain" description="HTH LytTR-type" evidence="3">
    <location>
        <begin position="145"/>
        <end position="252"/>
    </location>
</feature>
<evidence type="ECO:0000313" key="5">
    <source>
        <dbReference type="EMBL" id="TKC56515.1"/>
    </source>
</evidence>
<evidence type="ECO:0000313" key="7">
    <source>
        <dbReference type="Proteomes" id="UP000309594"/>
    </source>
</evidence>
<reference evidence="5 7" key="2">
    <citation type="submission" date="2019-04" db="EMBL/GenBank/DDBJ databases">
        <title>Pedobacter sp. RP-1-16 sp. nov., isolated from Arctic soil.</title>
        <authorList>
            <person name="Dahal R.H."/>
            <person name="Kim D.-U."/>
        </authorList>
    </citation>
    <scope>NUCLEOTIDE SEQUENCE [LARGE SCALE GENOMIC DNA]</scope>
    <source>
        <strain evidence="5 7">RP-1-16</strain>
    </source>
</reference>
<dbReference type="RefSeq" id="WP_131608927.1">
    <property type="nucleotide sequence ID" value="NZ_SJSM01000005.1"/>
</dbReference>
<dbReference type="InterPro" id="IPR001789">
    <property type="entry name" value="Sig_transdc_resp-reg_receiver"/>
</dbReference>
<dbReference type="GO" id="GO:0000156">
    <property type="term" value="F:phosphorelay response regulator activity"/>
    <property type="evidence" value="ECO:0007669"/>
    <property type="project" value="InterPro"/>
</dbReference>
<feature type="domain" description="Response regulatory" evidence="2">
    <location>
        <begin position="2"/>
        <end position="115"/>
    </location>
</feature>
<dbReference type="Pfam" id="PF04397">
    <property type="entry name" value="LytTR"/>
    <property type="match status" value="1"/>
</dbReference>
<sequence>MKLLIIEDEIHNANRLQAMIKELNPDISIVGVLESVADSIEWFSVNQQPDLILMDVRLADGLCFEIFSACNITTPVIFTTAYDEYAIRAFKVNSIDYLLKPIHKQELAGALAKYKQLTGNQQADPIISDLIDIIKKQDPVYRSRFLIQVNDGYKTVVVKDIDYIYSEFKITHLVLHQGQEHAVPYTMDEIEEQLDPAAFFRANRQHIISINSIKDIHNFFNGKLKVILHKYPEAEIFISREKAAAFKQWLDN</sequence>
<evidence type="ECO:0000256" key="1">
    <source>
        <dbReference type="PROSITE-ProRule" id="PRU00169"/>
    </source>
</evidence>
<dbReference type="EMBL" id="SWDX01000012">
    <property type="protein sequence ID" value="TKC56515.1"/>
    <property type="molecule type" value="Genomic_DNA"/>
</dbReference>
<keyword evidence="6" id="KW-1185">Reference proteome</keyword>
<dbReference type="PANTHER" id="PTHR37299">
    <property type="entry name" value="TRANSCRIPTIONAL REGULATOR-RELATED"/>
    <property type="match status" value="1"/>
</dbReference>
<dbReference type="PROSITE" id="PS50930">
    <property type="entry name" value="HTH_LYTTR"/>
    <property type="match status" value="1"/>
</dbReference>
<comment type="caution">
    <text evidence="5">The sequence shown here is derived from an EMBL/GenBank/DDBJ whole genome shotgun (WGS) entry which is preliminary data.</text>
</comment>
<dbReference type="Pfam" id="PF00072">
    <property type="entry name" value="Response_reg"/>
    <property type="match status" value="1"/>
</dbReference>
<dbReference type="InterPro" id="IPR007492">
    <property type="entry name" value="LytTR_DNA-bd_dom"/>
</dbReference>
<name>A0A4U1FZD1_9SPHI</name>
<proteinExistence type="predicted"/>
<dbReference type="PROSITE" id="PS50110">
    <property type="entry name" value="RESPONSE_REGULATORY"/>
    <property type="match status" value="1"/>
</dbReference>
<organism evidence="5 7">
    <name type="scientific">Pedobacter hiemivivus</name>
    <dbReference type="NCBI Taxonomy" id="2530454"/>
    <lineage>
        <taxon>Bacteria</taxon>
        <taxon>Pseudomonadati</taxon>
        <taxon>Bacteroidota</taxon>
        <taxon>Sphingobacteriia</taxon>
        <taxon>Sphingobacteriales</taxon>
        <taxon>Sphingobacteriaceae</taxon>
        <taxon>Pedobacter</taxon>
    </lineage>
</organism>
<dbReference type="InterPro" id="IPR046947">
    <property type="entry name" value="LytR-like"/>
</dbReference>
<feature type="modified residue" description="4-aspartylphosphate" evidence="1">
    <location>
        <position position="55"/>
    </location>
</feature>
<dbReference type="GO" id="GO:0003677">
    <property type="term" value="F:DNA binding"/>
    <property type="evidence" value="ECO:0007669"/>
    <property type="project" value="InterPro"/>
</dbReference>
<gene>
    <name evidence="4" type="ORF">EZ444_11555</name>
    <name evidence="5" type="ORF">FBD94_22615</name>
</gene>
<dbReference type="InterPro" id="IPR011006">
    <property type="entry name" value="CheY-like_superfamily"/>
</dbReference>
<dbReference type="Proteomes" id="UP000291117">
    <property type="component" value="Unassembled WGS sequence"/>
</dbReference>
<protein>
    <submittedName>
        <fullName evidence="5">Response regulator transcription factor</fullName>
    </submittedName>
</protein>
<dbReference type="FunFam" id="3.40.50.2300:FF:000361">
    <property type="entry name" value="Two-component system response regulator"/>
    <property type="match status" value="1"/>
</dbReference>
<accession>A0A4R0N8X3</accession>
<dbReference type="SMART" id="SM00850">
    <property type="entry name" value="LytTR"/>
    <property type="match status" value="1"/>
</dbReference>
<dbReference type="SUPFAM" id="SSF52172">
    <property type="entry name" value="CheY-like"/>
    <property type="match status" value="1"/>
</dbReference>
<keyword evidence="1" id="KW-0597">Phosphoprotein</keyword>
<dbReference type="OrthoDB" id="9787344at2"/>
<evidence type="ECO:0000313" key="6">
    <source>
        <dbReference type="Proteomes" id="UP000291117"/>
    </source>
</evidence>
<reference evidence="4 6" key="1">
    <citation type="submission" date="2019-02" db="EMBL/GenBank/DDBJ databases">
        <title>Pedobacter sp. RP-3-8 sp. nov., isolated from Arctic soil.</title>
        <authorList>
            <person name="Dahal R.H."/>
        </authorList>
    </citation>
    <scope>NUCLEOTIDE SEQUENCE [LARGE SCALE GENOMIC DNA]</scope>
    <source>
        <strain evidence="4 6">RP-3-8</strain>
    </source>
</reference>
<accession>A0A4U1FZD1</accession>
<dbReference type="EMBL" id="SJSM01000005">
    <property type="protein sequence ID" value="TCC96601.1"/>
    <property type="molecule type" value="Genomic_DNA"/>
</dbReference>